<sequence length="170" mass="18954">VQRHSVRSSVAHLLIVWATRRVYSKSFLRQLRFICQRAVAEADTPDASEEIKRNIIAASPFAFSFTAVLTNSSGLSGNKESSVAGNNLHTPKLIDNNKVNRKRHRSSTTKDISTAPICFDPKNYGDSNMSRNSISAFREELDLELQTEATEPPKVCCCFDNHQLACLVLN</sequence>
<name>A0A183NKP7_9TREM</name>
<evidence type="ECO:0000313" key="2">
    <source>
        <dbReference type="Proteomes" id="UP000269396"/>
    </source>
</evidence>
<accession>A0A183NKP7</accession>
<gene>
    <name evidence="1" type="ORF">SMTD_LOCUS2683</name>
</gene>
<reference evidence="1 2" key="1">
    <citation type="submission" date="2018-11" db="EMBL/GenBank/DDBJ databases">
        <authorList>
            <consortium name="Pathogen Informatics"/>
        </authorList>
    </citation>
    <scope>NUCLEOTIDE SEQUENCE [LARGE SCALE GENOMIC DNA]</scope>
    <source>
        <strain>Denwood</strain>
        <strain evidence="2">Zambia</strain>
    </source>
</reference>
<organism evidence="1 2">
    <name type="scientific">Schistosoma mattheei</name>
    <dbReference type="NCBI Taxonomy" id="31246"/>
    <lineage>
        <taxon>Eukaryota</taxon>
        <taxon>Metazoa</taxon>
        <taxon>Spiralia</taxon>
        <taxon>Lophotrochozoa</taxon>
        <taxon>Platyhelminthes</taxon>
        <taxon>Trematoda</taxon>
        <taxon>Digenea</taxon>
        <taxon>Strigeidida</taxon>
        <taxon>Schistosomatoidea</taxon>
        <taxon>Schistosomatidae</taxon>
        <taxon>Schistosoma</taxon>
    </lineage>
</organism>
<protein>
    <submittedName>
        <fullName evidence="1">Uncharacterized protein</fullName>
    </submittedName>
</protein>
<proteinExistence type="predicted"/>
<dbReference type="EMBL" id="UZAL01003973">
    <property type="protein sequence ID" value="VDO88880.1"/>
    <property type="molecule type" value="Genomic_DNA"/>
</dbReference>
<dbReference type="Proteomes" id="UP000269396">
    <property type="component" value="Unassembled WGS sequence"/>
</dbReference>
<evidence type="ECO:0000313" key="1">
    <source>
        <dbReference type="EMBL" id="VDO88880.1"/>
    </source>
</evidence>
<feature type="non-terminal residue" evidence="1">
    <location>
        <position position="1"/>
    </location>
</feature>
<keyword evidence="2" id="KW-1185">Reference proteome</keyword>
<dbReference type="AlphaFoldDB" id="A0A183NKP7"/>
<dbReference type="STRING" id="31246.A0A183NKP7"/>